<dbReference type="RefSeq" id="WP_175324889.1">
    <property type="nucleotide sequence ID" value="NZ_BAAAWP010000001.1"/>
</dbReference>
<feature type="transmembrane region" description="Helical" evidence="2">
    <location>
        <begin position="102"/>
        <end position="126"/>
    </location>
</feature>
<keyword evidence="2" id="KW-0812">Transmembrane</keyword>
<accession>A0A850DSR8</accession>
<feature type="transmembrane region" description="Helical" evidence="2">
    <location>
        <begin position="216"/>
        <end position="237"/>
    </location>
</feature>
<sequence>MHPRLLERVAMCVVAAVATALNVLVKLPCTLPTPDGVPRGAFVSRFGCWSDVAALWNSRDLAGHVFPYVTGSTLGDGTVEYPTLTGVWVWLTALPVGSARGFLLVTGIVAAVLAVVVTLLLARVAGRRAWIWAATPPLALYAVYNWDLLAVVCTVAGLVAMVRPPSTWSTTTRYTVAGIAFGLGGAFKLWPLMFLAPLAIAALLDRDAPLAVRVRRTAASLGGGVGVVLAANVPFVLVNLPGWLSVFTFQAARPIGPSTLSIWYYGLLPWSADVRGPFQQTMGTLSTAATALGIVAVLTVTVVLALRRGTTPWLQSAAALLAVYMVCNKVASPQYVLWLLPFFVVLRIGGWWIAAYLVADVCAVVGFFRNSFYAAVGVGTDTWAYQAMTVGIWGRAALLVALVVVFFRTTSAGPPGPSARAAVPDPDGSAVLSGARRSDGRTGAAGPTG</sequence>
<feature type="transmembrane region" description="Helical" evidence="2">
    <location>
        <begin position="338"/>
        <end position="368"/>
    </location>
</feature>
<organism evidence="3 4">
    <name type="scientific">Curtobacterium citreum</name>
    <dbReference type="NCBI Taxonomy" id="2036"/>
    <lineage>
        <taxon>Bacteria</taxon>
        <taxon>Bacillati</taxon>
        <taxon>Actinomycetota</taxon>
        <taxon>Actinomycetes</taxon>
        <taxon>Micrococcales</taxon>
        <taxon>Microbacteriaceae</taxon>
        <taxon>Curtobacterium</taxon>
    </lineage>
</organism>
<comment type="caution">
    <text evidence="3">The sequence shown here is derived from an EMBL/GenBank/DDBJ whole genome shotgun (WGS) entry which is preliminary data.</text>
</comment>
<feature type="region of interest" description="Disordered" evidence="1">
    <location>
        <begin position="414"/>
        <end position="449"/>
    </location>
</feature>
<evidence type="ECO:0000256" key="1">
    <source>
        <dbReference type="SAM" id="MobiDB-lite"/>
    </source>
</evidence>
<gene>
    <name evidence="3" type="ORF">HP467_00825</name>
</gene>
<feature type="transmembrane region" description="Helical" evidence="2">
    <location>
        <begin position="312"/>
        <end position="331"/>
    </location>
</feature>
<feature type="transmembrane region" description="Helical" evidence="2">
    <location>
        <begin position="138"/>
        <end position="162"/>
    </location>
</feature>
<dbReference type="EMBL" id="JABMCG010000048">
    <property type="protein sequence ID" value="NUU26662.1"/>
    <property type="molecule type" value="Genomic_DNA"/>
</dbReference>
<name>A0A850DSR8_9MICO</name>
<dbReference type="AlphaFoldDB" id="A0A850DSR8"/>
<protein>
    <recommendedName>
        <fullName evidence="5">DUF2029 domain-containing protein</fullName>
    </recommendedName>
</protein>
<keyword evidence="2" id="KW-0472">Membrane</keyword>
<feature type="transmembrane region" description="Helical" evidence="2">
    <location>
        <begin position="174"/>
        <end position="204"/>
    </location>
</feature>
<feature type="transmembrane region" description="Helical" evidence="2">
    <location>
        <begin position="285"/>
        <end position="306"/>
    </location>
</feature>
<dbReference type="Proteomes" id="UP000539146">
    <property type="component" value="Unassembled WGS sequence"/>
</dbReference>
<keyword evidence="2" id="KW-1133">Transmembrane helix</keyword>
<evidence type="ECO:0008006" key="5">
    <source>
        <dbReference type="Google" id="ProtNLM"/>
    </source>
</evidence>
<reference evidence="3 4" key="1">
    <citation type="submission" date="2020-05" db="EMBL/GenBank/DDBJ databases">
        <title>Genome Sequencing of Type Strains.</title>
        <authorList>
            <person name="Lemaire J.F."/>
            <person name="Inderbitzin P."/>
            <person name="Gregorio O.A."/>
            <person name="Collins S.B."/>
            <person name="Wespe N."/>
            <person name="Knight-Connoni V."/>
        </authorList>
    </citation>
    <scope>NUCLEOTIDE SEQUENCE [LARGE SCALE GENOMIC DNA]</scope>
    <source>
        <strain evidence="3 4">DSM 20512</strain>
    </source>
</reference>
<evidence type="ECO:0000313" key="3">
    <source>
        <dbReference type="EMBL" id="NUU26662.1"/>
    </source>
</evidence>
<proteinExistence type="predicted"/>
<evidence type="ECO:0000313" key="4">
    <source>
        <dbReference type="Proteomes" id="UP000539146"/>
    </source>
</evidence>
<feature type="transmembrane region" description="Helical" evidence="2">
    <location>
        <begin position="383"/>
        <end position="407"/>
    </location>
</feature>
<evidence type="ECO:0000256" key="2">
    <source>
        <dbReference type="SAM" id="Phobius"/>
    </source>
</evidence>